<dbReference type="STRING" id="666681.M301_0760"/>
<sequence length="402" mass="45223">MHILFFTSEQWPTFRADLTILFGKYLPRFDVTCDLVTEQDTNDLLKPVAWPAGKALLCKVPKNRAGQYLIKFLHQCKVLVTTNYSHYQAVQVRDMTVIALLAIMVCKIKKKPFYYWLSYPQSEGQVQRAKARGVGAGMRYWFPLIQGTIGQYLLYKIILPNAQHVFVQSETMLQMVAQRGIAKEKMTPVPMGVDLQAAQQKLLPSDNPLLVNKRVLVYLGTLDRVRQIEILFNMLAIVRESIPNIMLVLAGDTEDKAHRAWLEQEARSLGVMDSILWTGWLPMQEAWRYVAAAEIGLSPIPRGYLLDMGSPTKAIEYMALGLPVVMNDNPDQALVARESGAATCVPLDAKSFATAITHLLNDTEAKTTMQTKGIEYVNKVRGYGQLAINLSSTYHQLISKLS</sequence>
<dbReference type="SUPFAM" id="SSF53756">
    <property type="entry name" value="UDP-Glycosyltransferase/glycogen phosphorylase"/>
    <property type="match status" value="1"/>
</dbReference>
<evidence type="ECO:0000313" key="3">
    <source>
        <dbReference type="Proteomes" id="UP000000383"/>
    </source>
</evidence>
<keyword evidence="3" id="KW-1185">Reference proteome</keyword>
<dbReference type="PANTHER" id="PTHR46401">
    <property type="entry name" value="GLYCOSYLTRANSFERASE WBBK-RELATED"/>
    <property type="match status" value="1"/>
</dbReference>
<dbReference type="AlphaFoldDB" id="D7DPA0"/>
<dbReference type="Proteomes" id="UP000000383">
    <property type="component" value="Chromosome"/>
</dbReference>
<protein>
    <submittedName>
        <fullName evidence="2">Glycosyl transferase group 1</fullName>
    </submittedName>
</protein>
<dbReference type="EMBL" id="CP002056">
    <property type="protein sequence ID" value="ADI29144.1"/>
    <property type="molecule type" value="Genomic_DNA"/>
</dbReference>
<reference evidence="3" key="1">
    <citation type="submission" date="2010-05" db="EMBL/GenBank/DDBJ databases">
        <title>Complete sequence of Methylotenera sp. 301.</title>
        <authorList>
            <person name="Lucas S."/>
            <person name="Copeland A."/>
            <person name="Lapidus A."/>
            <person name="Cheng J.-F."/>
            <person name="Bruce D."/>
            <person name="Goodwin L."/>
            <person name="Pitluck S."/>
            <person name="Clum A."/>
            <person name="Land M."/>
            <person name="Hauser L."/>
            <person name="Kyrpides N."/>
            <person name="Ivanova N."/>
            <person name="Chistoservova L."/>
            <person name="Kalyuzhnaya M."/>
            <person name="Woyke T."/>
        </authorList>
    </citation>
    <scope>NUCLEOTIDE SEQUENCE [LARGE SCALE GENOMIC DNA]</scope>
    <source>
        <strain evidence="3">301</strain>
    </source>
</reference>
<name>D7DPA0_METV0</name>
<dbReference type="eggNOG" id="COG0438">
    <property type="taxonomic scope" value="Bacteria"/>
</dbReference>
<dbReference type="RefSeq" id="WP_013147460.1">
    <property type="nucleotide sequence ID" value="NC_014207.1"/>
</dbReference>
<proteinExistence type="predicted"/>
<dbReference type="OrthoDB" id="9815351at2"/>
<dbReference type="PANTHER" id="PTHR46401:SF2">
    <property type="entry name" value="GLYCOSYLTRANSFERASE WBBK-RELATED"/>
    <property type="match status" value="1"/>
</dbReference>
<organism evidence="2 3">
    <name type="scientific">Methylotenera versatilis (strain 301)</name>
    <dbReference type="NCBI Taxonomy" id="666681"/>
    <lineage>
        <taxon>Bacteria</taxon>
        <taxon>Pseudomonadati</taxon>
        <taxon>Pseudomonadota</taxon>
        <taxon>Betaproteobacteria</taxon>
        <taxon>Nitrosomonadales</taxon>
        <taxon>Methylophilaceae</taxon>
        <taxon>Methylotenera</taxon>
    </lineage>
</organism>
<dbReference type="GO" id="GO:0009103">
    <property type="term" value="P:lipopolysaccharide biosynthetic process"/>
    <property type="evidence" value="ECO:0007669"/>
    <property type="project" value="TreeGrafter"/>
</dbReference>
<dbReference type="Pfam" id="PF13692">
    <property type="entry name" value="Glyco_trans_1_4"/>
    <property type="match status" value="1"/>
</dbReference>
<dbReference type="GO" id="GO:0016757">
    <property type="term" value="F:glycosyltransferase activity"/>
    <property type="evidence" value="ECO:0007669"/>
    <property type="project" value="TreeGrafter"/>
</dbReference>
<accession>D7DPA0</accession>
<dbReference type="KEGG" id="meh:M301_0760"/>
<evidence type="ECO:0000256" key="1">
    <source>
        <dbReference type="ARBA" id="ARBA00022679"/>
    </source>
</evidence>
<keyword evidence="1 2" id="KW-0808">Transferase</keyword>
<gene>
    <name evidence="2" type="ordered locus">M301_0760</name>
</gene>
<reference evidence="2 3" key="2">
    <citation type="journal article" date="2011" name="J. Bacteriol.">
        <title>Genomes of three methylotrophs from a single niche uncover genetic and metabolic divergence of Methylophilaceae.</title>
        <authorList>
            <person name="Lapidus A."/>
            <person name="Clum A."/>
            <person name="Labutti K."/>
            <person name="Kaluzhnaya M.G."/>
            <person name="Lim S."/>
            <person name="Beck D.A."/>
            <person name="Glavina Del Rio T."/>
            <person name="Nolan M."/>
            <person name="Mavromatis K."/>
            <person name="Huntemann M."/>
            <person name="Lucas S."/>
            <person name="Lidstrom M.E."/>
            <person name="Ivanova N."/>
            <person name="Chistoserdova L."/>
        </authorList>
    </citation>
    <scope>NUCLEOTIDE SEQUENCE [LARGE SCALE GENOMIC DNA]</scope>
    <source>
        <strain evidence="2 3">301</strain>
    </source>
</reference>
<dbReference type="CAZy" id="GT4">
    <property type="family name" value="Glycosyltransferase Family 4"/>
</dbReference>
<dbReference type="Gene3D" id="3.40.50.2000">
    <property type="entry name" value="Glycogen Phosphorylase B"/>
    <property type="match status" value="1"/>
</dbReference>
<dbReference type="HOGENOM" id="CLU_056882_0_0_4"/>
<evidence type="ECO:0000313" key="2">
    <source>
        <dbReference type="EMBL" id="ADI29144.1"/>
    </source>
</evidence>